<dbReference type="GO" id="GO:0030335">
    <property type="term" value="P:positive regulation of cell migration"/>
    <property type="evidence" value="ECO:0007669"/>
    <property type="project" value="TreeGrafter"/>
</dbReference>
<dbReference type="PANTHER" id="PTHR11036:SF127">
    <property type="entry name" value="SEMAPHORIN-1A"/>
    <property type="match status" value="1"/>
</dbReference>
<protein>
    <submittedName>
        <fullName evidence="3">Sema-1a</fullName>
    </submittedName>
</protein>
<keyword evidence="4" id="KW-1185">Reference proteome</keyword>
<dbReference type="SUPFAM" id="SSF101912">
    <property type="entry name" value="Sema domain"/>
    <property type="match status" value="1"/>
</dbReference>
<evidence type="ECO:0000313" key="3">
    <source>
        <dbReference type="EMBL" id="KAK5967441.1"/>
    </source>
</evidence>
<dbReference type="InterPro" id="IPR015943">
    <property type="entry name" value="WD40/YVTN_repeat-like_dom_sf"/>
</dbReference>
<dbReference type="GO" id="GO:0030215">
    <property type="term" value="F:semaphorin receptor binding"/>
    <property type="evidence" value="ECO:0007669"/>
    <property type="project" value="InterPro"/>
</dbReference>
<comment type="caution">
    <text evidence="3">The sequence shown here is derived from an EMBL/GenBank/DDBJ whole genome shotgun (WGS) entry which is preliminary data.</text>
</comment>
<dbReference type="EMBL" id="WIXE01022472">
    <property type="protein sequence ID" value="KAK5967441.1"/>
    <property type="molecule type" value="Genomic_DNA"/>
</dbReference>
<evidence type="ECO:0000313" key="4">
    <source>
        <dbReference type="Proteomes" id="UP001331761"/>
    </source>
</evidence>
<dbReference type="GO" id="GO:0071526">
    <property type="term" value="P:semaphorin-plexin signaling pathway"/>
    <property type="evidence" value="ECO:0007669"/>
    <property type="project" value="TreeGrafter"/>
</dbReference>
<accession>A0AAN8IBZ1</accession>
<gene>
    <name evidence="3" type="ORF">GCK32_019991</name>
</gene>
<comment type="caution">
    <text evidence="1">Lacks conserved residue(s) required for the propagation of feature annotation.</text>
</comment>
<reference evidence="3 4" key="1">
    <citation type="submission" date="2019-10" db="EMBL/GenBank/DDBJ databases">
        <title>Assembly and Annotation for the nematode Trichostrongylus colubriformis.</title>
        <authorList>
            <person name="Martin J."/>
        </authorList>
    </citation>
    <scope>NUCLEOTIDE SEQUENCE [LARGE SCALE GENOMIC DNA]</scope>
    <source>
        <strain evidence="3">G859</strain>
        <tissue evidence="3">Whole worm</tissue>
    </source>
</reference>
<dbReference type="PROSITE" id="PS51004">
    <property type="entry name" value="SEMA"/>
    <property type="match status" value="1"/>
</dbReference>
<feature type="non-terminal residue" evidence="3">
    <location>
        <position position="121"/>
    </location>
</feature>
<proteinExistence type="predicted"/>
<dbReference type="Gene3D" id="2.130.10.10">
    <property type="entry name" value="YVTN repeat-like/Quinoprotein amine dehydrogenase"/>
    <property type="match status" value="1"/>
</dbReference>
<evidence type="ECO:0000259" key="2">
    <source>
        <dbReference type="PROSITE" id="PS51004"/>
    </source>
</evidence>
<evidence type="ECO:0000256" key="1">
    <source>
        <dbReference type="PROSITE-ProRule" id="PRU00352"/>
    </source>
</evidence>
<dbReference type="Proteomes" id="UP001331761">
    <property type="component" value="Unassembled WGS sequence"/>
</dbReference>
<dbReference type="InterPro" id="IPR027231">
    <property type="entry name" value="Semaphorin"/>
</dbReference>
<dbReference type="AlphaFoldDB" id="A0AAN8IBZ1"/>
<organism evidence="3 4">
    <name type="scientific">Trichostrongylus colubriformis</name>
    <name type="common">Black scour worm</name>
    <dbReference type="NCBI Taxonomy" id="6319"/>
    <lineage>
        <taxon>Eukaryota</taxon>
        <taxon>Metazoa</taxon>
        <taxon>Ecdysozoa</taxon>
        <taxon>Nematoda</taxon>
        <taxon>Chromadorea</taxon>
        <taxon>Rhabditida</taxon>
        <taxon>Rhabditina</taxon>
        <taxon>Rhabditomorpha</taxon>
        <taxon>Strongyloidea</taxon>
        <taxon>Trichostrongylidae</taxon>
        <taxon>Trichostrongylus</taxon>
    </lineage>
</organism>
<dbReference type="GO" id="GO:0045499">
    <property type="term" value="F:chemorepellent activity"/>
    <property type="evidence" value="ECO:0007669"/>
    <property type="project" value="TreeGrafter"/>
</dbReference>
<dbReference type="GO" id="GO:0007411">
    <property type="term" value="P:axon guidance"/>
    <property type="evidence" value="ECO:0007669"/>
    <property type="project" value="TreeGrafter"/>
</dbReference>
<name>A0AAN8IBZ1_TRICO</name>
<dbReference type="InterPro" id="IPR001627">
    <property type="entry name" value="Semap_dom"/>
</dbReference>
<dbReference type="GO" id="GO:0005886">
    <property type="term" value="C:plasma membrane"/>
    <property type="evidence" value="ECO:0007669"/>
    <property type="project" value="TreeGrafter"/>
</dbReference>
<feature type="domain" description="Sema" evidence="2">
    <location>
        <begin position="1"/>
        <end position="121"/>
    </location>
</feature>
<sequence length="121" mass="13648">MANSDQKISCSVGVDQYVSCTRAFTLADIYETYCIEHFRNAVYNLSLTTLSVHHKIDWKPPADVIEECLMKGKLKSDCQNYIRVLARQSSGKALICGTHAFSPKCREYVYSSTDGTLKNVR</sequence>
<dbReference type="PANTHER" id="PTHR11036">
    <property type="entry name" value="SEMAPHORIN"/>
    <property type="match status" value="1"/>
</dbReference>
<dbReference type="InterPro" id="IPR036352">
    <property type="entry name" value="Semap_dom_sf"/>
</dbReference>